<dbReference type="Proteomes" id="UP001304683">
    <property type="component" value="Chromosome"/>
</dbReference>
<keyword evidence="2" id="KW-0472">Membrane</keyword>
<organism evidence="3 4">
    <name type="scientific">Thermaerobacter composti</name>
    <dbReference type="NCBI Taxonomy" id="554949"/>
    <lineage>
        <taxon>Bacteria</taxon>
        <taxon>Bacillati</taxon>
        <taxon>Bacillota</taxon>
        <taxon>Clostridia</taxon>
        <taxon>Eubacteriales</taxon>
        <taxon>Clostridiales Family XVII. Incertae Sedis</taxon>
        <taxon>Thermaerobacter</taxon>
    </lineage>
</organism>
<dbReference type="EMBL" id="CP132508">
    <property type="protein sequence ID" value="WPD18919.1"/>
    <property type="molecule type" value="Genomic_DNA"/>
</dbReference>
<keyword evidence="2" id="KW-0812">Transmembrane</keyword>
<feature type="compositionally biased region" description="Pro residues" evidence="1">
    <location>
        <begin position="52"/>
        <end position="64"/>
    </location>
</feature>
<feature type="compositionally biased region" description="Low complexity" evidence="1">
    <location>
        <begin position="223"/>
        <end position="247"/>
    </location>
</feature>
<keyword evidence="2" id="KW-1133">Transmembrane helix</keyword>
<gene>
    <name evidence="3" type="ORF">Q5761_11240</name>
</gene>
<keyword evidence="4" id="KW-1185">Reference proteome</keyword>
<evidence type="ECO:0000256" key="2">
    <source>
        <dbReference type="SAM" id="Phobius"/>
    </source>
</evidence>
<accession>A0ABZ0QNT7</accession>
<feature type="compositionally biased region" description="Low complexity" evidence="1">
    <location>
        <begin position="183"/>
        <end position="205"/>
    </location>
</feature>
<name>A0ABZ0QNT7_9FIRM</name>
<evidence type="ECO:0000313" key="3">
    <source>
        <dbReference type="EMBL" id="WPD18919.1"/>
    </source>
</evidence>
<evidence type="ECO:0000256" key="1">
    <source>
        <dbReference type="SAM" id="MobiDB-lite"/>
    </source>
</evidence>
<evidence type="ECO:0000313" key="4">
    <source>
        <dbReference type="Proteomes" id="UP001304683"/>
    </source>
</evidence>
<reference evidence="3 4" key="1">
    <citation type="submission" date="2023-08" db="EMBL/GenBank/DDBJ databases">
        <title>Genome sequence of Thermaerobacter compostii strain Ins1, a spore-forming filamentous bacterium isolated from a deep geothermal reservoir.</title>
        <authorList>
            <person name="Bregnard D."/>
            <person name="Gonzalez D."/>
            <person name="Junier P."/>
        </authorList>
    </citation>
    <scope>NUCLEOTIDE SEQUENCE [LARGE SCALE GENOMIC DNA]</scope>
    <source>
        <strain evidence="3 4">Ins1</strain>
    </source>
</reference>
<feature type="compositionally biased region" description="Pro residues" evidence="1">
    <location>
        <begin position="117"/>
        <end position="130"/>
    </location>
</feature>
<feature type="region of interest" description="Disordered" evidence="1">
    <location>
        <begin position="33"/>
        <end position="251"/>
    </location>
</feature>
<proteinExistence type="predicted"/>
<protein>
    <submittedName>
        <fullName evidence="3">Uncharacterized protein</fullName>
    </submittedName>
</protein>
<feature type="transmembrane region" description="Helical" evidence="2">
    <location>
        <begin position="12"/>
        <end position="30"/>
    </location>
</feature>
<dbReference type="RefSeq" id="WP_318750649.1">
    <property type="nucleotide sequence ID" value="NZ_CP132508.1"/>
</dbReference>
<sequence length="313" mass="32317">MPGWFQWLADAGVELVLLLGVLASILRGLADFYRNRPGRGRPPARQGDGPPRTAPARPPLPPTLPHETPTRRPAPAGSPRSATVGRHPAEGAGPGADGGRVPDATAPPAAPRERPPARPGRPPRPAPEPTAGPWGDLWGELMRQLEELLGDGMEGEADGRGRRPPTAPGGGPEAPMPRSRRQPFAPAEGAPGEEGTPGVEGQPGPDETAGPRGRQRPRPPHRAPAAGAASTPDGGPAAGSPAGETAAVPSPAVEDAFPGAAAAASRVLLPVAARTAPDQRRAALVAGWLWLEVLSPPRALRPWHPGPDLLRRR</sequence>
<feature type="compositionally biased region" description="Low complexity" evidence="1">
    <location>
        <begin position="41"/>
        <end position="51"/>
    </location>
</feature>